<gene>
    <name evidence="2" type="ORF">AN936_04340</name>
</gene>
<dbReference type="SUPFAM" id="SSF53474">
    <property type="entry name" value="alpha/beta-Hydrolases"/>
    <property type="match status" value="1"/>
</dbReference>
<organism evidence="2 3">
    <name type="scientific">Sphingopyxis macrogoltabida</name>
    <name type="common">Sphingomonas macrogoltabidus</name>
    <dbReference type="NCBI Taxonomy" id="33050"/>
    <lineage>
        <taxon>Bacteria</taxon>
        <taxon>Pseudomonadati</taxon>
        <taxon>Pseudomonadota</taxon>
        <taxon>Alphaproteobacteria</taxon>
        <taxon>Sphingomonadales</taxon>
        <taxon>Sphingomonadaceae</taxon>
        <taxon>Sphingopyxis</taxon>
    </lineage>
</organism>
<dbReference type="Proteomes" id="UP000058074">
    <property type="component" value="Chromosome"/>
</dbReference>
<dbReference type="AlphaFoldDB" id="A0A0N9UVR0"/>
<dbReference type="KEGG" id="smag:AN936_04340"/>
<evidence type="ECO:0000313" key="3">
    <source>
        <dbReference type="Proteomes" id="UP000058074"/>
    </source>
</evidence>
<dbReference type="PANTHER" id="PTHR43433:SF5">
    <property type="entry name" value="AB HYDROLASE-1 DOMAIN-CONTAINING PROTEIN"/>
    <property type="match status" value="1"/>
</dbReference>
<evidence type="ECO:0000313" key="2">
    <source>
        <dbReference type="EMBL" id="ALH79623.1"/>
    </source>
</evidence>
<dbReference type="Gene3D" id="3.40.50.1820">
    <property type="entry name" value="alpha/beta hydrolase"/>
    <property type="match status" value="2"/>
</dbReference>
<evidence type="ECO:0000259" key="1">
    <source>
        <dbReference type="Pfam" id="PF00561"/>
    </source>
</evidence>
<reference evidence="2 3" key="1">
    <citation type="journal article" date="2015" name="Genome Announc.">
        <title>Complete Genome Sequence of Polypropylene Glycol- and Polyethylene Glycol-Degrading Sphingopyxis macrogoltabida Strain EY-1.</title>
        <authorList>
            <person name="Ohtsubo Y."/>
            <person name="Nagata Y."/>
            <person name="Numata M."/>
            <person name="Tsuchikane K."/>
            <person name="Hosoyama A."/>
            <person name="Yamazoe A."/>
            <person name="Tsuda M."/>
            <person name="Fujita N."/>
            <person name="Kawai F."/>
        </authorList>
    </citation>
    <scope>NUCLEOTIDE SEQUENCE [LARGE SCALE GENOMIC DNA]</scope>
    <source>
        <strain evidence="2 3">EY-1</strain>
    </source>
</reference>
<dbReference type="PATRIC" id="fig|33050.5.peg.900"/>
<feature type="domain" description="AB hydrolase-1" evidence="1">
    <location>
        <begin position="33"/>
        <end position="156"/>
    </location>
</feature>
<dbReference type="InterPro" id="IPR000073">
    <property type="entry name" value="AB_hydrolase_1"/>
</dbReference>
<dbReference type="GO" id="GO:0004806">
    <property type="term" value="F:triacylglycerol lipase activity"/>
    <property type="evidence" value="ECO:0007669"/>
    <property type="project" value="TreeGrafter"/>
</dbReference>
<proteinExistence type="predicted"/>
<accession>A0A0N9UVR0</accession>
<keyword evidence="2" id="KW-0378">Hydrolase</keyword>
<dbReference type="GO" id="GO:0046503">
    <property type="term" value="P:glycerolipid catabolic process"/>
    <property type="evidence" value="ECO:0007669"/>
    <property type="project" value="TreeGrafter"/>
</dbReference>
<dbReference type="OrthoDB" id="7616518at2"/>
<dbReference type="PANTHER" id="PTHR43433">
    <property type="entry name" value="HYDROLASE, ALPHA/BETA FOLD FAMILY PROTEIN"/>
    <property type="match status" value="1"/>
</dbReference>
<dbReference type="RefSeq" id="WP_054587057.1">
    <property type="nucleotide sequence ID" value="NZ_CP012700.1"/>
</dbReference>
<protein>
    <submittedName>
        <fullName evidence="2">Alpha/beta hydrolase</fullName>
    </submittedName>
</protein>
<dbReference type="InterPro" id="IPR050471">
    <property type="entry name" value="AB_hydrolase"/>
</dbReference>
<name>A0A0N9UVR0_SPHMC</name>
<dbReference type="InterPro" id="IPR029058">
    <property type="entry name" value="AB_hydrolase_fold"/>
</dbReference>
<dbReference type="Pfam" id="PF00561">
    <property type="entry name" value="Abhydrolase_1"/>
    <property type="match status" value="1"/>
</dbReference>
<sequence length="256" mass="26662">MTRISGRPAISMEHVYGMTLRVARWHVGEAGTPLLFLNGIGADIAAAAPLLAQIAGREVWTVDMPGVGGSPDALLPYGAPTMAAVVMEIAGRLGHKALDVAGFSWGGALAQQVAIQFPGRVRRLVLMATTPTVTAPGIGWAALLDEDMLASGLKLPTATPLGLAYQTMAMAGWTSAAMLPQLRNVPVLVLMGERDGVVPACHGQAITELVDGALLEVVPGSHLFPFTHAAATAERISAFLDREPVKQPHSGRQAAA</sequence>
<dbReference type="PRINTS" id="PR00111">
    <property type="entry name" value="ABHYDROLASE"/>
</dbReference>
<dbReference type="EMBL" id="CP012700">
    <property type="protein sequence ID" value="ALH79623.1"/>
    <property type="molecule type" value="Genomic_DNA"/>
</dbReference>